<dbReference type="Proteomes" id="UP001305414">
    <property type="component" value="Unassembled WGS sequence"/>
</dbReference>
<dbReference type="Gene3D" id="3.80.10.10">
    <property type="entry name" value="Ribonuclease Inhibitor"/>
    <property type="match status" value="1"/>
</dbReference>
<name>A0AAN7UDX2_9PEZI</name>
<dbReference type="AlphaFoldDB" id="A0AAN7UDX2"/>
<proteinExistence type="predicted"/>
<protein>
    <recommendedName>
        <fullName evidence="3">F-box domain-containing protein</fullName>
    </recommendedName>
</protein>
<evidence type="ECO:0000313" key="2">
    <source>
        <dbReference type="Proteomes" id="UP001305414"/>
    </source>
</evidence>
<gene>
    <name evidence="1" type="ORF">RRF57_002623</name>
</gene>
<dbReference type="EMBL" id="JAWHQM010000004">
    <property type="protein sequence ID" value="KAK5626908.1"/>
    <property type="molecule type" value="Genomic_DNA"/>
</dbReference>
<accession>A0AAN7UDX2</accession>
<sequence>MFKSDLNAEHVKSFLDKIQRLSSSSIDHAAEERPWNSWRYVRDDLSKGDFWVPTDILPPQYIQSSNFKLYIEDLPLRDFRAEKSNPYLKAIPTGVLVSLKTATPTPPLTARVESLKGLLVNSPRLETFWYDERGQGARFELRGNERLPPLRDLSLRSYDWNHGPNTVRKHWDFSEIRHLELVDVPLGPFLNSVSFTDFRHLKTLRLEDSSMHLTYRPRDTTRGQYTMIKQIEALDDLQITCDVKSFPIDGILQHAKSLQSLRFRDYIGFSDEARHCPTLDLENLTTMSQTLTNLHTLELDMDLRLCQLQKDFLRALCNFRRLSTLTLHTQTVLNPVKHAKTSDDLDRKRATQLFLFLQSKKSTSWRSVTIIIGDWKPIMVRRLSARWRELGGRGVHAERCFVMEKQRDGNLAIYEKLPIRVS</sequence>
<organism evidence="1 2">
    <name type="scientific">Xylaria bambusicola</name>
    <dbReference type="NCBI Taxonomy" id="326684"/>
    <lineage>
        <taxon>Eukaryota</taxon>
        <taxon>Fungi</taxon>
        <taxon>Dikarya</taxon>
        <taxon>Ascomycota</taxon>
        <taxon>Pezizomycotina</taxon>
        <taxon>Sordariomycetes</taxon>
        <taxon>Xylariomycetidae</taxon>
        <taxon>Xylariales</taxon>
        <taxon>Xylariaceae</taxon>
        <taxon>Xylaria</taxon>
    </lineage>
</organism>
<dbReference type="SUPFAM" id="SSF52047">
    <property type="entry name" value="RNI-like"/>
    <property type="match status" value="1"/>
</dbReference>
<keyword evidence="2" id="KW-1185">Reference proteome</keyword>
<evidence type="ECO:0000313" key="1">
    <source>
        <dbReference type="EMBL" id="KAK5626908.1"/>
    </source>
</evidence>
<evidence type="ECO:0008006" key="3">
    <source>
        <dbReference type="Google" id="ProtNLM"/>
    </source>
</evidence>
<reference evidence="1 2" key="1">
    <citation type="submission" date="2023-10" db="EMBL/GenBank/DDBJ databases">
        <title>Draft genome sequence of Xylaria bambusicola isolate GMP-LS, the root and basal stem rot pathogen of sugarcane in Indonesia.</title>
        <authorList>
            <person name="Selvaraj P."/>
            <person name="Muralishankar V."/>
            <person name="Muruganantham S."/>
            <person name="Sp S."/>
            <person name="Haryani S."/>
            <person name="Lau K.J.X."/>
            <person name="Naqvi N.I."/>
        </authorList>
    </citation>
    <scope>NUCLEOTIDE SEQUENCE [LARGE SCALE GENOMIC DNA]</scope>
    <source>
        <strain evidence="1">GMP-LS</strain>
    </source>
</reference>
<dbReference type="InterPro" id="IPR032675">
    <property type="entry name" value="LRR_dom_sf"/>
</dbReference>
<comment type="caution">
    <text evidence="1">The sequence shown here is derived from an EMBL/GenBank/DDBJ whole genome shotgun (WGS) entry which is preliminary data.</text>
</comment>